<evidence type="ECO:0000313" key="1">
    <source>
        <dbReference type="EMBL" id="PIO67435.1"/>
    </source>
</evidence>
<organism evidence="1 2">
    <name type="scientific">Teladorsagia circumcincta</name>
    <name type="common">Brown stomach worm</name>
    <name type="synonym">Ostertagia circumcincta</name>
    <dbReference type="NCBI Taxonomy" id="45464"/>
    <lineage>
        <taxon>Eukaryota</taxon>
        <taxon>Metazoa</taxon>
        <taxon>Ecdysozoa</taxon>
        <taxon>Nematoda</taxon>
        <taxon>Chromadorea</taxon>
        <taxon>Rhabditida</taxon>
        <taxon>Rhabditina</taxon>
        <taxon>Rhabditomorpha</taxon>
        <taxon>Strongyloidea</taxon>
        <taxon>Trichostrongylidae</taxon>
        <taxon>Teladorsagia</taxon>
    </lineage>
</organism>
<reference evidence="1 2" key="1">
    <citation type="submission" date="2015-09" db="EMBL/GenBank/DDBJ databases">
        <title>Draft genome of the parasitic nematode Teladorsagia circumcincta isolate WARC Sus (inbred).</title>
        <authorList>
            <person name="Mitreva M."/>
        </authorList>
    </citation>
    <scope>NUCLEOTIDE SEQUENCE [LARGE SCALE GENOMIC DNA]</scope>
    <source>
        <strain evidence="1 2">S</strain>
    </source>
</reference>
<keyword evidence="2" id="KW-1185">Reference proteome</keyword>
<gene>
    <name evidence="1" type="ORF">TELCIR_10815</name>
</gene>
<dbReference type="AlphaFoldDB" id="A0A2G9UB40"/>
<sequence>MVRCATWESTSIQNSNIPKVQHESRSLRLKHSLRQSTGASYMCITEIRRKELKSNHTSWMSRCAIIAKASSARHVMPLIFVEMLIVYRLVASSVK</sequence>
<dbReference type="Proteomes" id="UP000230423">
    <property type="component" value="Unassembled WGS sequence"/>
</dbReference>
<dbReference type="EMBL" id="KZ347597">
    <property type="protein sequence ID" value="PIO67435.1"/>
    <property type="molecule type" value="Genomic_DNA"/>
</dbReference>
<protein>
    <submittedName>
        <fullName evidence="1">Uncharacterized protein</fullName>
    </submittedName>
</protein>
<proteinExistence type="predicted"/>
<accession>A0A2G9UB40</accession>
<evidence type="ECO:0000313" key="2">
    <source>
        <dbReference type="Proteomes" id="UP000230423"/>
    </source>
</evidence>
<name>A0A2G9UB40_TELCI</name>